<gene>
    <name evidence="2" type="ORF">CARN6_2483</name>
</gene>
<proteinExistence type="predicted"/>
<reference evidence="2" key="1">
    <citation type="submission" date="2009-10" db="EMBL/GenBank/DDBJ databases">
        <title>Diversity of trophic interactions inside an arsenic-rich microbial ecosystem.</title>
        <authorList>
            <person name="Bertin P.N."/>
            <person name="Heinrich-Salmeron A."/>
            <person name="Pelletier E."/>
            <person name="Goulhen-Chollet F."/>
            <person name="Arsene-Ploetze F."/>
            <person name="Gallien S."/>
            <person name="Calteau A."/>
            <person name="Vallenet D."/>
            <person name="Casiot C."/>
            <person name="Chane-Woon-Ming B."/>
            <person name="Giloteaux L."/>
            <person name="Barakat M."/>
            <person name="Bonnefoy V."/>
            <person name="Bruneel O."/>
            <person name="Chandler M."/>
            <person name="Cleiss J."/>
            <person name="Duran R."/>
            <person name="Elbaz-Poulichet F."/>
            <person name="Fonknechten N."/>
            <person name="Lauga B."/>
            <person name="Mornico D."/>
            <person name="Ortet P."/>
            <person name="Schaeffer C."/>
            <person name="Siguier P."/>
            <person name="Alexander Thil Smith A."/>
            <person name="Van Dorsselaer A."/>
            <person name="Weissenbach J."/>
            <person name="Medigue C."/>
            <person name="Le Paslier D."/>
        </authorList>
    </citation>
    <scope>NUCLEOTIDE SEQUENCE</scope>
</reference>
<keyword evidence="1" id="KW-1133">Transmembrane helix</keyword>
<organism evidence="2">
    <name type="scientific">mine drainage metagenome</name>
    <dbReference type="NCBI Taxonomy" id="410659"/>
    <lineage>
        <taxon>unclassified sequences</taxon>
        <taxon>metagenomes</taxon>
        <taxon>ecological metagenomes</taxon>
    </lineage>
</organism>
<sequence>MSGCCCVDAWVLQFLQFPGDRTVFTTTARRSIRQCSTIPDHTYTSSMRRPRHLCLADLLLDHFDHRLLRLPGDSLFDGDGAGLLQKTFLLQKIIRRGTNVLVSLFHLVTSVILPAFMRQPHLRR</sequence>
<name>E6QNY0_9ZZZZ</name>
<dbReference type="EMBL" id="CABQ01000295">
    <property type="protein sequence ID" value="CBI08951.1"/>
    <property type="molecule type" value="Genomic_DNA"/>
</dbReference>
<keyword evidence="1" id="KW-0812">Transmembrane</keyword>
<protein>
    <submittedName>
        <fullName evidence="2">Uncharacterized protein</fullName>
    </submittedName>
</protein>
<dbReference type="AlphaFoldDB" id="E6QNY0"/>
<keyword evidence="1" id="KW-0472">Membrane</keyword>
<evidence type="ECO:0000313" key="2">
    <source>
        <dbReference type="EMBL" id="CBI08951.1"/>
    </source>
</evidence>
<comment type="caution">
    <text evidence="2">The sequence shown here is derived from an EMBL/GenBank/DDBJ whole genome shotgun (WGS) entry which is preliminary data.</text>
</comment>
<evidence type="ECO:0000256" key="1">
    <source>
        <dbReference type="SAM" id="Phobius"/>
    </source>
</evidence>
<accession>E6QNY0</accession>
<feature type="transmembrane region" description="Helical" evidence="1">
    <location>
        <begin position="100"/>
        <end position="117"/>
    </location>
</feature>